<evidence type="ECO:0000259" key="6">
    <source>
        <dbReference type="Pfam" id="PF13657"/>
    </source>
</evidence>
<evidence type="ECO:0000256" key="4">
    <source>
        <dbReference type="SAM" id="MobiDB-lite"/>
    </source>
</evidence>
<dbReference type="InterPro" id="IPR052028">
    <property type="entry name" value="HipA_Ser/Thr_kinase"/>
</dbReference>
<dbReference type="NCBIfam" id="TIGR03071">
    <property type="entry name" value="couple_hipA"/>
    <property type="match status" value="1"/>
</dbReference>
<feature type="region of interest" description="Disordered" evidence="4">
    <location>
        <begin position="416"/>
        <end position="472"/>
    </location>
</feature>
<feature type="compositionally biased region" description="Polar residues" evidence="4">
    <location>
        <begin position="416"/>
        <end position="429"/>
    </location>
</feature>
<evidence type="ECO:0000256" key="2">
    <source>
        <dbReference type="ARBA" id="ARBA00022679"/>
    </source>
</evidence>
<keyword evidence="3" id="KW-0418">Kinase</keyword>
<dbReference type="PANTHER" id="PTHR37419">
    <property type="entry name" value="SERINE/THREONINE-PROTEIN KINASE TOXIN HIPA"/>
    <property type="match status" value="1"/>
</dbReference>
<name>A0ABX3SN63_MYCMA</name>
<protein>
    <recommendedName>
        <fullName evidence="9">Type II toxin-antitoxin system HipA family toxin</fullName>
    </recommendedName>
</protein>
<evidence type="ECO:0008006" key="9">
    <source>
        <dbReference type="Google" id="ProtNLM"/>
    </source>
</evidence>
<organism evidence="7 8">
    <name type="scientific">Mycobacterium malmoense</name>
    <dbReference type="NCBI Taxonomy" id="1780"/>
    <lineage>
        <taxon>Bacteria</taxon>
        <taxon>Bacillati</taxon>
        <taxon>Actinomycetota</taxon>
        <taxon>Actinomycetes</taxon>
        <taxon>Mycobacteriales</taxon>
        <taxon>Mycobacteriaceae</taxon>
        <taxon>Mycobacterium</taxon>
    </lineage>
</organism>
<evidence type="ECO:0000313" key="8">
    <source>
        <dbReference type="Proteomes" id="UP000243140"/>
    </source>
</evidence>
<dbReference type="InterPro" id="IPR012893">
    <property type="entry name" value="HipA-like_C"/>
</dbReference>
<feature type="compositionally biased region" description="Basic residues" evidence="4">
    <location>
        <begin position="459"/>
        <end position="472"/>
    </location>
</feature>
<feature type="domain" description="HipA-like C-terminal" evidence="5">
    <location>
        <begin position="152"/>
        <end position="387"/>
    </location>
</feature>
<accession>A0ABX3SN63</accession>
<reference evidence="7 8" key="1">
    <citation type="submission" date="2017-02" db="EMBL/GenBank/DDBJ databases">
        <title>The new phylogeny of genus Mycobacterium.</title>
        <authorList>
            <person name="Tortoli E."/>
            <person name="Trovato A."/>
            <person name="Cirillo D.M."/>
        </authorList>
    </citation>
    <scope>NUCLEOTIDE SEQUENCE [LARGE SCALE GENOMIC DNA]</scope>
    <source>
        <strain evidence="7 8">IP1130001</strain>
    </source>
</reference>
<dbReference type="EMBL" id="MVHV01000021">
    <property type="protein sequence ID" value="ORA79573.1"/>
    <property type="molecule type" value="Genomic_DNA"/>
</dbReference>
<evidence type="ECO:0000259" key="5">
    <source>
        <dbReference type="Pfam" id="PF07804"/>
    </source>
</evidence>
<feature type="domain" description="HipA N-terminal subdomain 1" evidence="6">
    <location>
        <begin position="10"/>
        <end position="107"/>
    </location>
</feature>
<keyword evidence="8" id="KW-1185">Reference proteome</keyword>
<dbReference type="Pfam" id="PF07804">
    <property type="entry name" value="HipA_C"/>
    <property type="match status" value="1"/>
</dbReference>
<dbReference type="Proteomes" id="UP000243140">
    <property type="component" value="Unassembled WGS sequence"/>
</dbReference>
<gene>
    <name evidence="7" type="ORF">BST29_18460</name>
</gene>
<evidence type="ECO:0000256" key="3">
    <source>
        <dbReference type="ARBA" id="ARBA00022777"/>
    </source>
</evidence>
<keyword evidence="2" id="KW-0808">Transferase</keyword>
<dbReference type="InterPro" id="IPR017508">
    <property type="entry name" value="HipA_N1"/>
</dbReference>
<dbReference type="PANTHER" id="PTHR37419:SF1">
    <property type="entry name" value="SERINE_THREONINE-PROTEIN KINASE TOXIN HIPA"/>
    <property type="match status" value="1"/>
</dbReference>
<dbReference type="Pfam" id="PF13657">
    <property type="entry name" value="Couple_hipA"/>
    <property type="match status" value="1"/>
</dbReference>
<evidence type="ECO:0000313" key="7">
    <source>
        <dbReference type="EMBL" id="ORA79573.1"/>
    </source>
</evidence>
<dbReference type="CDD" id="cd17808">
    <property type="entry name" value="HipA_Ec_like"/>
    <property type="match status" value="1"/>
</dbReference>
<comment type="caution">
    <text evidence="7">The sequence shown here is derived from an EMBL/GenBank/DDBJ whole genome shotgun (WGS) entry which is preliminary data.</text>
</comment>
<proteinExistence type="inferred from homology"/>
<comment type="similarity">
    <text evidence="1">Belongs to the HipA Ser/Thr kinase family.</text>
</comment>
<sequence>MALAVIDDLVVVLNERVAGAIVHESGKPRFAYVDAYASSGLTPLSLSMPLREGQTYRPKVVGPWLAGLLPDNERVRELWAKEYRVSSSNPSALLRHVGRDCAGAVQIAPLGEVDDILARTGSTEALSELEIGSRLRELHTEPGRWIHADERWSLAGAQAKFTAVRTDAGWARANGNAATTHIIKPGITGFRGQALNEHLCLSALAQVDVPTALTEYHEFDGVPAIVVTRYDRVFKNNKVIRVHQEDMCQALGVWPDNKYADHGGPAAVDIARLLAESATQDDVDRFANAVVAQYLLGAPDGHAKNYSVVLAGNAVTLAPIYDVASIFPYPSGRDANEKPPRVAMPINGRSRFGGVSIRDIAKFATAVGTDPDKLVERTRFMATALPDAIAAVAARLPADALGDLADLIRRGIAAQSSKLDPGSSLQTSVAPPVEENPDKSMPLRSSAGRAEIRVVSHTRGGRVVRGHSRPRP</sequence>
<evidence type="ECO:0000256" key="1">
    <source>
        <dbReference type="ARBA" id="ARBA00010164"/>
    </source>
</evidence>